<organism evidence="7 8">
    <name type="scientific">Fragariocoptes setiger</name>
    <dbReference type="NCBI Taxonomy" id="1670756"/>
    <lineage>
        <taxon>Eukaryota</taxon>
        <taxon>Metazoa</taxon>
        <taxon>Ecdysozoa</taxon>
        <taxon>Arthropoda</taxon>
        <taxon>Chelicerata</taxon>
        <taxon>Arachnida</taxon>
        <taxon>Acari</taxon>
        <taxon>Acariformes</taxon>
        <taxon>Trombidiformes</taxon>
        <taxon>Prostigmata</taxon>
        <taxon>Eupodina</taxon>
        <taxon>Eriophyoidea</taxon>
        <taxon>Phytoptidae</taxon>
        <taxon>Fragariocoptes</taxon>
    </lineage>
</organism>
<evidence type="ECO:0000313" key="8">
    <source>
        <dbReference type="Proteomes" id="UP000825002"/>
    </source>
</evidence>
<dbReference type="CDD" id="cd02961">
    <property type="entry name" value="PDI_a_family"/>
    <property type="match status" value="1"/>
</dbReference>
<keyword evidence="4" id="KW-0472">Membrane</keyword>
<feature type="domain" description="Thioredoxin" evidence="6">
    <location>
        <begin position="10"/>
        <end position="134"/>
    </location>
</feature>
<evidence type="ECO:0000256" key="4">
    <source>
        <dbReference type="ARBA" id="ARBA00023136"/>
    </source>
</evidence>
<evidence type="ECO:0000256" key="2">
    <source>
        <dbReference type="ARBA" id="ARBA00022692"/>
    </source>
</evidence>
<feature type="signal peptide" evidence="5">
    <location>
        <begin position="1"/>
        <end position="25"/>
    </location>
</feature>
<dbReference type="PANTHER" id="PTHR46426:SF1">
    <property type="entry name" value="PROTEIN DISULFIDE-ISOMERASE TMX3"/>
    <property type="match status" value="1"/>
</dbReference>
<evidence type="ECO:0000256" key="3">
    <source>
        <dbReference type="ARBA" id="ARBA00022989"/>
    </source>
</evidence>
<proteinExistence type="predicted"/>
<keyword evidence="3" id="KW-1133">Transmembrane helix</keyword>
<evidence type="ECO:0000313" key="7">
    <source>
        <dbReference type="EMBL" id="KAG9508413.1"/>
    </source>
</evidence>
<dbReference type="InterPro" id="IPR036249">
    <property type="entry name" value="Thioredoxin-like_sf"/>
</dbReference>
<dbReference type="InterPro" id="IPR052250">
    <property type="entry name" value="PDI_TMX3"/>
</dbReference>
<accession>A0ABQ7S4R6</accession>
<evidence type="ECO:0000256" key="5">
    <source>
        <dbReference type="SAM" id="SignalP"/>
    </source>
</evidence>
<evidence type="ECO:0000256" key="1">
    <source>
        <dbReference type="ARBA" id="ARBA00004167"/>
    </source>
</evidence>
<dbReference type="EMBL" id="JAIFTH010002232">
    <property type="protein sequence ID" value="KAG9508413.1"/>
    <property type="molecule type" value="Genomic_DNA"/>
</dbReference>
<dbReference type="PANTHER" id="PTHR46426">
    <property type="entry name" value="PROTEIN DISULFIDE-ISOMERASE TMX3"/>
    <property type="match status" value="1"/>
</dbReference>
<dbReference type="InterPro" id="IPR013766">
    <property type="entry name" value="Thioredoxin_domain"/>
</dbReference>
<dbReference type="Pfam" id="PF00085">
    <property type="entry name" value="Thioredoxin"/>
    <property type="match status" value="1"/>
</dbReference>
<comment type="subcellular location">
    <subcellularLocation>
        <location evidence="1">Membrane</location>
        <topology evidence="1">Single-pass membrane protein</topology>
    </subcellularLocation>
</comment>
<name>A0ABQ7S4R6_9ACAR</name>
<gene>
    <name evidence="7" type="primary">tmx3</name>
    <name evidence="7" type="ORF">GZH46_03094</name>
</gene>
<dbReference type="SUPFAM" id="SSF52833">
    <property type="entry name" value="Thioredoxin-like"/>
    <property type="match status" value="1"/>
</dbReference>
<reference evidence="7 8" key="1">
    <citation type="submission" date="2020-10" db="EMBL/GenBank/DDBJ databases">
        <authorList>
            <person name="Klimov P.B."/>
            <person name="Dyachkov S.M."/>
            <person name="Chetverikov P.E."/>
        </authorList>
    </citation>
    <scope>NUCLEOTIDE SEQUENCE [LARGE SCALE GENOMIC DNA]</scope>
    <source>
        <strain evidence="7">BMOC 18-1129-001#AD2665</strain>
        <tissue evidence="7">Entire mites</tissue>
    </source>
</reference>
<dbReference type="PROSITE" id="PS51352">
    <property type="entry name" value="THIOREDOXIN_2"/>
    <property type="match status" value="1"/>
</dbReference>
<keyword evidence="2" id="KW-0812">Transmembrane</keyword>
<protein>
    <submittedName>
        <fullName evidence="7">Protein disulfide-isomerase TMX3</fullName>
    </submittedName>
</protein>
<evidence type="ECO:0000259" key="6">
    <source>
        <dbReference type="PROSITE" id="PS51352"/>
    </source>
</evidence>
<feature type="chain" id="PRO_5045238644" evidence="5">
    <location>
        <begin position="26"/>
        <end position="447"/>
    </location>
</feature>
<dbReference type="Proteomes" id="UP000825002">
    <property type="component" value="Unassembled WGS sequence"/>
</dbReference>
<comment type="caution">
    <text evidence="7">The sequence shown here is derived from an EMBL/GenBank/DDBJ whole genome shotgun (WGS) entry which is preliminary data.</text>
</comment>
<keyword evidence="8" id="KW-1185">Reference proteome</keyword>
<dbReference type="Gene3D" id="3.40.30.10">
    <property type="entry name" value="Glutaredoxin"/>
    <property type="match status" value="2"/>
</dbReference>
<keyword evidence="5" id="KW-0732">Signal</keyword>
<sequence length="447" mass="51547">MWTSTFLWWSFLLATLSQLVYSSFASKVIELDDGLPQFIKRDPARAWLVKFYAPWCHYCRNLEPTYDKVAETIYHKHDHLLVGRLDCAKYSSVCQEFDIKSYPTLMYISNERRISYEGERFADSIVNFAERLHGPDIRTVGCSTLKEMRDKQGVVFVANVKDKTSDLWKDFQKLAKNLVTSDWFFEISEDCSRLFGPDMRQQGVFVLKANRTKVDKFSCPDTLDSTNTSTSLQLTEWAKQNRLPVFSRIGSSNLNRALQTRKMLVLALVEEYVPLHRLYPTSQTFVDMLITLSQEFESYDDQLLFGWTGDLDTINSIAIQTISPIPNLIVITHNLTYYMPENYSSGTPTTNSIRGLLRDIVDRKPTLRAYGGDSIYHRMLRLVYDTFASLVRMYHGNPILTLLLTGLPGLFLTAILYTVCCYDSYSVEDDETEVLLKHKTVDHDKVD</sequence>